<evidence type="ECO:0000256" key="8">
    <source>
        <dbReference type="PIRSR" id="PIRSR001589-1"/>
    </source>
</evidence>
<evidence type="ECO:0000259" key="10">
    <source>
        <dbReference type="PROSITE" id="PS51278"/>
    </source>
</evidence>
<dbReference type="PROSITE" id="PS51278">
    <property type="entry name" value="GATASE_TYPE_2"/>
    <property type="match status" value="1"/>
</dbReference>
<dbReference type="Proteomes" id="UP000029736">
    <property type="component" value="Unassembled WGS sequence"/>
</dbReference>
<dbReference type="AlphaFoldDB" id="A0A098S5W7"/>
<dbReference type="NCBIfam" id="TIGR01536">
    <property type="entry name" value="asn_synth_AEB"/>
    <property type="match status" value="1"/>
</dbReference>
<comment type="pathway">
    <text evidence="1">Amino-acid biosynthesis; L-asparagine biosynthesis; L-asparagine from L-aspartate (L-Gln route): step 1/1.</text>
</comment>
<dbReference type="SUPFAM" id="SSF52402">
    <property type="entry name" value="Adenine nucleotide alpha hydrolases-like"/>
    <property type="match status" value="1"/>
</dbReference>
<evidence type="ECO:0000256" key="6">
    <source>
        <dbReference type="ARBA" id="ARBA00022962"/>
    </source>
</evidence>
<feature type="active site" description="For GATase activity" evidence="8">
    <location>
        <position position="2"/>
    </location>
</feature>
<dbReference type="Gene3D" id="3.60.20.10">
    <property type="entry name" value="Glutamine Phosphoribosylpyrophosphate, subunit 1, domain 1"/>
    <property type="match status" value="1"/>
</dbReference>
<keyword evidence="12" id="KW-1185">Reference proteome</keyword>
<keyword evidence="6 8" id="KW-0315">Glutamine amidotransferase</keyword>
<dbReference type="PIRSF" id="PIRSF001589">
    <property type="entry name" value="Asn_synthetase_glu-h"/>
    <property type="match status" value="1"/>
</dbReference>
<accession>A0A098S5W7</accession>
<dbReference type="PANTHER" id="PTHR43284:SF1">
    <property type="entry name" value="ASPARAGINE SYNTHETASE"/>
    <property type="match status" value="1"/>
</dbReference>
<dbReference type="InterPro" id="IPR051786">
    <property type="entry name" value="ASN_synthetase/amidase"/>
</dbReference>
<sequence length="624" mass="71426">MCGIAGIYRINTSVALNEIDNLTNYLTHRGPDGRGIWFNERQHLALGHRRLSILDLSEAGKQPMQCENGKFVITLNGEIYNFIEVRDELKTLGYKFNSETDTEVILRAYEAWGSQMLNKFNGMWALAIYDVDNNKLILSRDRFGIKPLYYFWDGEELVFASEVQALHKHLGERVSINKKTIEAILNFDHSYHGTAQTYLNEVKSLPAGTNFLLVNNKVSIERWYQLKKQKVPKTLKAQAQELKILLADACKVRLRSDVPVGTCLSGGIDSGTISSLISTFKADENQRFSNFTHRSFCAGFPGISFDETQDARRLAKQLDINLDVEIVGPPSEERLERALAQTDGPMPAFAFFPIWQLYGYIKSQNITVTLDGQGADEMLGGYYLGYNAMKGALQKGALLWLLDVKNTYSKLHPKASSWVRGHYNHLLKQAWSDIKQILKWPIKKVITYMGLRHFQANNLLVFNNLEPNSFEEALYQQFFSSPLPFLLHQYDRASMANGIECRMPFMDYRVVEYIFSLPSESKVGGGYTKLVLREAVKGILPDETRLNTLKTGFNAPTTEWFQTDLKDWFLKQINSSEFLNNPYFDGKALNKEFTKKLDSADADTYKWKFWAYIHVSHWLKTISN</sequence>
<dbReference type="Gene3D" id="3.40.50.620">
    <property type="entry name" value="HUPs"/>
    <property type="match status" value="1"/>
</dbReference>
<dbReference type="GO" id="GO:0005524">
    <property type="term" value="F:ATP binding"/>
    <property type="evidence" value="ECO:0007669"/>
    <property type="project" value="UniProtKB-KW"/>
</dbReference>
<evidence type="ECO:0000256" key="4">
    <source>
        <dbReference type="ARBA" id="ARBA00022741"/>
    </source>
</evidence>
<evidence type="ECO:0000256" key="2">
    <source>
        <dbReference type="ARBA" id="ARBA00005752"/>
    </source>
</evidence>
<dbReference type="PANTHER" id="PTHR43284">
    <property type="entry name" value="ASPARAGINE SYNTHETASE (GLUTAMINE-HYDROLYZING)"/>
    <property type="match status" value="1"/>
</dbReference>
<evidence type="ECO:0000256" key="3">
    <source>
        <dbReference type="ARBA" id="ARBA00012737"/>
    </source>
</evidence>
<dbReference type="GO" id="GO:0006529">
    <property type="term" value="P:asparagine biosynthetic process"/>
    <property type="evidence" value="ECO:0007669"/>
    <property type="project" value="UniProtKB-KW"/>
</dbReference>
<dbReference type="EC" id="6.3.5.4" evidence="3"/>
<comment type="similarity">
    <text evidence="2">Belongs to the asparagine synthetase family.</text>
</comment>
<dbReference type="InterPro" id="IPR017932">
    <property type="entry name" value="GATase_2_dom"/>
</dbReference>
<evidence type="ECO:0000256" key="1">
    <source>
        <dbReference type="ARBA" id="ARBA00005187"/>
    </source>
</evidence>
<gene>
    <name evidence="11" type="ORF">IX84_20245</name>
</gene>
<evidence type="ECO:0000256" key="5">
    <source>
        <dbReference type="ARBA" id="ARBA00022840"/>
    </source>
</evidence>
<evidence type="ECO:0000313" key="11">
    <source>
        <dbReference type="EMBL" id="KGE86622.1"/>
    </source>
</evidence>
<dbReference type="InterPro" id="IPR006426">
    <property type="entry name" value="Asn_synth_AEB"/>
</dbReference>
<dbReference type="InterPro" id="IPR014729">
    <property type="entry name" value="Rossmann-like_a/b/a_fold"/>
</dbReference>
<dbReference type="SUPFAM" id="SSF56235">
    <property type="entry name" value="N-terminal nucleophile aminohydrolases (Ntn hydrolases)"/>
    <property type="match status" value="1"/>
</dbReference>
<dbReference type="CDD" id="cd01991">
    <property type="entry name" value="Asn_synthase_B_C"/>
    <property type="match status" value="1"/>
</dbReference>
<keyword evidence="8" id="KW-0028">Amino-acid biosynthesis</keyword>
<evidence type="ECO:0000313" key="12">
    <source>
        <dbReference type="Proteomes" id="UP000029736"/>
    </source>
</evidence>
<dbReference type="GO" id="GO:0004066">
    <property type="term" value="F:asparagine synthase (glutamine-hydrolyzing) activity"/>
    <property type="evidence" value="ECO:0007669"/>
    <property type="project" value="UniProtKB-EC"/>
</dbReference>
<dbReference type="STRING" id="1524460.IX84_20245"/>
<reference evidence="11 12" key="1">
    <citation type="journal article" date="2014" name="Int. J. Syst. Evol. Microbiol.">
        <title>Phaeodactylibacter xiamenensis gen. nov., sp. nov., a member of the family Saprospiraceae isolated from the marine alga Phaeodactylum tricornutum.</title>
        <authorList>
            <person name="Chen Z.Jr."/>
            <person name="Lei X."/>
            <person name="Lai Q."/>
            <person name="Li Y."/>
            <person name="Zhang B."/>
            <person name="Zhang J."/>
            <person name="Zhang H."/>
            <person name="Yang L."/>
            <person name="Zheng W."/>
            <person name="Tian Y."/>
            <person name="Yu Z."/>
            <person name="Xu H.Jr."/>
            <person name="Zheng T."/>
        </authorList>
    </citation>
    <scope>NUCLEOTIDE SEQUENCE [LARGE SCALE GENOMIC DNA]</scope>
    <source>
        <strain evidence="11 12">KD52</strain>
    </source>
</reference>
<keyword evidence="8" id="KW-0061">Asparagine biosynthesis</keyword>
<proteinExistence type="inferred from homology"/>
<dbReference type="RefSeq" id="WP_044224492.1">
    <property type="nucleotide sequence ID" value="NZ_JBKAGJ010000039.1"/>
</dbReference>
<comment type="caution">
    <text evidence="11">The sequence shown here is derived from an EMBL/GenBank/DDBJ whole genome shotgun (WGS) entry which is preliminary data.</text>
</comment>
<organism evidence="11 12">
    <name type="scientific">Phaeodactylibacter xiamenensis</name>
    <dbReference type="NCBI Taxonomy" id="1524460"/>
    <lineage>
        <taxon>Bacteria</taxon>
        <taxon>Pseudomonadati</taxon>
        <taxon>Bacteroidota</taxon>
        <taxon>Saprospiria</taxon>
        <taxon>Saprospirales</taxon>
        <taxon>Haliscomenobacteraceae</taxon>
        <taxon>Phaeodactylibacter</taxon>
    </lineage>
</organism>
<feature type="domain" description="Glutamine amidotransferase type-2" evidence="10">
    <location>
        <begin position="2"/>
        <end position="216"/>
    </location>
</feature>
<dbReference type="InterPro" id="IPR029055">
    <property type="entry name" value="Ntn_hydrolases_N"/>
</dbReference>
<dbReference type="InterPro" id="IPR033738">
    <property type="entry name" value="AsnB_N"/>
</dbReference>
<dbReference type="Pfam" id="PF13537">
    <property type="entry name" value="GATase_7"/>
    <property type="match status" value="1"/>
</dbReference>
<name>A0A098S5W7_9BACT</name>
<comment type="catalytic activity">
    <reaction evidence="7">
        <text>L-aspartate + L-glutamine + ATP + H2O = L-asparagine + L-glutamate + AMP + diphosphate + H(+)</text>
        <dbReference type="Rhea" id="RHEA:12228"/>
        <dbReference type="ChEBI" id="CHEBI:15377"/>
        <dbReference type="ChEBI" id="CHEBI:15378"/>
        <dbReference type="ChEBI" id="CHEBI:29985"/>
        <dbReference type="ChEBI" id="CHEBI:29991"/>
        <dbReference type="ChEBI" id="CHEBI:30616"/>
        <dbReference type="ChEBI" id="CHEBI:33019"/>
        <dbReference type="ChEBI" id="CHEBI:58048"/>
        <dbReference type="ChEBI" id="CHEBI:58359"/>
        <dbReference type="ChEBI" id="CHEBI:456215"/>
        <dbReference type="EC" id="6.3.5.4"/>
    </reaction>
</comment>
<dbReference type="Pfam" id="PF00733">
    <property type="entry name" value="Asn_synthase"/>
    <property type="match status" value="1"/>
</dbReference>
<feature type="binding site" evidence="9">
    <location>
        <position position="101"/>
    </location>
    <ligand>
        <name>L-glutamine</name>
        <dbReference type="ChEBI" id="CHEBI:58359"/>
    </ligand>
</feature>
<evidence type="ECO:0000256" key="7">
    <source>
        <dbReference type="ARBA" id="ARBA00048741"/>
    </source>
</evidence>
<dbReference type="EMBL" id="JPOS01000076">
    <property type="protein sequence ID" value="KGE86622.1"/>
    <property type="molecule type" value="Genomic_DNA"/>
</dbReference>
<keyword evidence="5 9" id="KW-0067">ATP-binding</keyword>
<evidence type="ECO:0000256" key="9">
    <source>
        <dbReference type="PIRSR" id="PIRSR001589-2"/>
    </source>
</evidence>
<dbReference type="OrthoDB" id="9763290at2"/>
<dbReference type="CDD" id="cd00712">
    <property type="entry name" value="AsnB"/>
    <property type="match status" value="1"/>
</dbReference>
<dbReference type="InterPro" id="IPR001962">
    <property type="entry name" value="Asn_synthase"/>
</dbReference>
<keyword evidence="4 9" id="KW-0547">Nucleotide-binding</keyword>
<protein>
    <recommendedName>
        <fullName evidence="3">asparagine synthase (glutamine-hydrolyzing)</fullName>
        <ecNumber evidence="3">6.3.5.4</ecNumber>
    </recommendedName>
</protein>
<dbReference type="GO" id="GO:0005829">
    <property type="term" value="C:cytosol"/>
    <property type="evidence" value="ECO:0007669"/>
    <property type="project" value="TreeGrafter"/>
</dbReference>